<protein>
    <submittedName>
        <fullName evidence="2">Nucleotidyltransferase domain-containing protein</fullName>
    </submittedName>
</protein>
<name>A0A212R5U5_9CHLR</name>
<evidence type="ECO:0000259" key="1">
    <source>
        <dbReference type="Pfam" id="PF01909"/>
    </source>
</evidence>
<dbReference type="SUPFAM" id="SSF81301">
    <property type="entry name" value="Nucleotidyltransferase"/>
    <property type="match status" value="1"/>
</dbReference>
<dbReference type="Proteomes" id="UP000197025">
    <property type="component" value="Unassembled WGS sequence"/>
</dbReference>
<keyword evidence="3" id="KW-1185">Reference proteome</keyword>
<evidence type="ECO:0000313" key="3">
    <source>
        <dbReference type="Proteomes" id="UP000197025"/>
    </source>
</evidence>
<dbReference type="GO" id="GO:0016779">
    <property type="term" value="F:nucleotidyltransferase activity"/>
    <property type="evidence" value="ECO:0007669"/>
    <property type="project" value="InterPro"/>
</dbReference>
<evidence type="ECO:0000313" key="2">
    <source>
        <dbReference type="EMBL" id="SNB67382.1"/>
    </source>
</evidence>
<dbReference type="InterPro" id="IPR043519">
    <property type="entry name" value="NT_sf"/>
</dbReference>
<accession>A0A212R5U5</accession>
<feature type="domain" description="Polymerase nucleotidyl transferase" evidence="1">
    <location>
        <begin position="67"/>
        <end position="118"/>
    </location>
</feature>
<keyword evidence="2" id="KW-0808">Transferase</keyword>
<dbReference type="InterPro" id="IPR002934">
    <property type="entry name" value="Polymerase_NTP_transf_dom"/>
</dbReference>
<dbReference type="Pfam" id="PF01909">
    <property type="entry name" value="NTP_transf_2"/>
    <property type="match status" value="1"/>
</dbReference>
<dbReference type="InterPro" id="IPR052548">
    <property type="entry name" value="Type_VII_TA_antitoxin"/>
</dbReference>
<proteinExistence type="predicted"/>
<dbReference type="PANTHER" id="PTHR33933:SF1">
    <property type="entry name" value="PROTEIN ADENYLYLTRANSFERASE MNTA-RELATED"/>
    <property type="match status" value="1"/>
</dbReference>
<dbReference type="EMBL" id="FYEK01000031">
    <property type="protein sequence ID" value="SNB67382.1"/>
    <property type="molecule type" value="Genomic_DNA"/>
</dbReference>
<dbReference type="InParanoid" id="A0A212R5U5"/>
<organism evidence="2 3">
    <name type="scientific">Thermoflexus hugenholtzii JAD2</name>
    <dbReference type="NCBI Taxonomy" id="877466"/>
    <lineage>
        <taxon>Bacteria</taxon>
        <taxon>Bacillati</taxon>
        <taxon>Chloroflexota</taxon>
        <taxon>Thermoflexia</taxon>
        <taxon>Thermoflexales</taxon>
        <taxon>Thermoflexaceae</taxon>
        <taxon>Thermoflexus</taxon>
    </lineage>
</organism>
<dbReference type="Gene3D" id="3.30.460.10">
    <property type="entry name" value="Beta Polymerase, domain 2"/>
    <property type="match status" value="1"/>
</dbReference>
<reference evidence="3" key="1">
    <citation type="submission" date="2017-06" db="EMBL/GenBank/DDBJ databases">
        <authorList>
            <person name="Varghese N."/>
            <person name="Submissions S."/>
        </authorList>
    </citation>
    <scope>NUCLEOTIDE SEQUENCE [LARGE SCALE GENOMIC DNA]</scope>
    <source>
        <strain evidence="3">JAD2</strain>
    </source>
</reference>
<dbReference type="AlphaFoldDB" id="A0A212R5U5"/>
<sequence>MRKGTAVKKEERLVRLEDLPDLARAAGFSSCCVVRLEAGRLIVLPVERQEQIPVQIREALQKWAAHVRRLYGARLRALYLFGSYARGEWREDSDVDVAVVLDEVEDPLEEIHRIHEATSHVALESELLISVVPISWTEFLHGIHPLSARIREEGIEITP</sequence>
<gene>
    <name evidence="2" type="ORF">SAMN02746019_00013040</name>
</gene>
<dbReference type="RefSeq" id="WP_159461667.1">
    <property type="nucleotide sequence ID" value="NZ_FYEK01000031.1"/>
</dbReference>
<dbReference type="PANTHER" id="PTHR33933">
    <property type="entry name" value="NUCLEOTIDYLTRANSFERASE"/>
    <property type="match status" value="1"/>
</dbReference>
<dbReference type="CDD" id="cd05403">
    <property type="entry name" value="NT_KNTase_like"/>
    <property type="match status" value="1"/>
</dbReference>